<evidence type="ECO:0000313" key="3">
    <source>
        <dbReference type="EMBL" id="GLI39386.1"/>
    </source>
</evidence>
<accession>A0A9W6G2S4</accession>
<proteinExistence type="predicted"/>
<dbReference type="RefSeq" id="WP_214186638.1">
    <property type="nucleotide sequence ID" value="NZ_BSDS01000002.1"/>
</dbReference>
<evidence type="ECO:0000313" key="4">
    <source>
        <dbReference type="Proteomes" id="UP001144352"/>
    </source>
</evidence>
<evidence type="ECO:0000256" key="1">
    <source>
        <dbReference type="SAM" id="MobiDB-lite"/>
    </source>
</evidence>
<dbReference type="AlphaFoldDB" id="A0A9W6G2S4"/>
<feature type="signal peptide" evidence="2">
    <location>
        <begin position="1"/>
        <end position="18"/>
    </location>
</feature>
<feature type="compositionally biased region" description="Polar residues" evidence="1">
    <location>
        <begin position="59"/>
        <end position="77"/>
    </location>
</feature>
<feature type="compositionally biased region" description="Low complexity" evidence="1">
    <location>
        <begin position="44"/>
        <end position="57"/>
    </location>
</feature>
<sequence>MKLAIVAGMVLLPHVLFAETDCRIDEYPDHYVAICNGEEKAEPQASQSSASDQSAAATPGTSIQTAIQDHSTDSVNGSRLGRMSKSRIEAAVIARNRLLQENE</sequence>
<protein>
    <submittedName>
        <fullName evidence="3">Uncharacterized protein</fullName>
    </submittedName>
</protein>
<feature type="chain" id="PRO_5040859070" evidence="2">
    <location>
        <begin position="19"/>
        <end position="103"/>
    </location>
</feature>
<feature type="region of interest" description="Disordered" evidence="1">
    <location>
        <begin position="39"/>
        <end position="82"/>
    </location>
</feature>
<gene>
    <name evidence="3" type="ORF">GHYDROH2_28870</name>
</gene>
<organism evidence="3 4">
    <name type="scientific">Geobacter hydrogenophilus</name>
    <dbReference type="NCBI Taxonomy" id="40983"/>
    <lineage>
        <taxon>Bacteria</taxon>
        <taxon>Pseudomonadati</taxon>
        <taxon>Thermodesulfobacteriota</taxon>
        <taxon>Desulfuromonadia</taxon>
        <taxon>Geobacterales</taxon>
        <taxon>Geobacteraceae</taxon>
        <taxon>Geobacter</taxon>
    </lineage>
</organism>
<dbReference type="Proteomes" id="UP001144352">
    <property type="component" value="Unassembled WGS sequence"/>
</dbReference>
<name>A0A9W6G2S4_9BACT</name>
<evidence type="ECO:0000256" key="2">
    <source>
        <dbReference type="SAM" id="SignalP"/>
    </source>
</evidence>
<comment type="caution">
    <text evidence="3">The sequence shown here is derived from an EMBL/GenBank/DDBJ whole genome shotgun (WGS) entry which is preliminary data.</text>
</comment>
<reference evidence="3" key="1">
    <citation type="submission" date="2022-12" db="EMBL/GenBank/DDBJ databases">
        <title>Reference genome sequencing for broad-spectrum identification of bacterial and archaeal isolates by mass spectrometry.</title>
        <authorList>
            <person name="Sekiguchi Y."/>
            <person name="Tourlousse D.M."/>
        </authorList>
    </citation>
    <scope>NUCLEOTIDE SEQUENCE</scope>
    <source>
        <strain evidence="3">H2</strain>
    </source>
</reference>
<keyword evidence="2" id="KW-0732">Signal</keyword>
<dbReference type="EMBL" id="BSDS01000002">
    <property type="protein sequence ID" value="GLI39386.1"/>
    <property type="molecule type" value="Genomic_DNA"/>
</dbReference>
<keyword evidence="4" id="KW-1185">Reference proteome</keyword>